<protein>
    <recommendedName>
        <fullName evidence="2">Peptidase M20 dimerisation domain-containing protein</fullName>
    </recommendedName>
</protein>
<organism evidence="3 4">
    <name type="scientific">Phytophthora boehmeriae</name>
    <dbReference type="NCBI Taxonomy" id="109152"/>
    <lineage>
        <taxon>Eukaryota</taxon>
        <taxon>Sar</taxon>
        <taxon>Stramenopiles</taxon>
        <taxon>Oomycota</taxon>
        <taxon>Peronosporomycetes</taxon>
        <taxon>Peronosporales</taxon>
        <taxon>Peronosporaceae</taxon>
        <taxon>Phytophthora</taxon>
    </lineage>
</organism>
<proteinExistence type="predicted"/>
<evidence type="ECO:0000313" key="3">
    <source>
        <dbReference type="EMBL" id="KAG7392202.1"/>
    </source>
</evidence>
<gene>
    <name evidence="3" type="ORF">PHYBOEH_006456</name>
</gene>
<reference evidence="3" key="1">
    <citation type="submission" date="2021-02" db="EMBL/GenBank/DDBJ databases">
        <authorList>
            <person name="Palmer J.M."/>
        </authorList>
    </citation>
    <scope>NUCLEOTIDE SEQUENCE</scope>
    <source>
        <strain evidence="3">SCRP23</strain>
    </source>
</reference>
<sequence length="739" mass="79914">MSDEGTAKKTKQGSGKRLNDKQRVEIIQIAENSKISKRQLADKYGVSEAAIRKLLLKKDDFLKRYYDTPEEIRDQRLRGKNLRFSGHEGDSSAAAAATVTIQTGAVAAAAAARSPSVNAMQLYAKSLYPSDDPWKNGLSALLAKVTPFLKSFMQSKSQPSSASALEAALAASVASTNAAAAAAAAVASGTPMEGVDMVNVETEASVAAAAANAAASALVDDTMTVDWVGFSRMLRDIRRGLHRYPEVGYQEVQTQAFIRKFCEQALRIPGKNIRVMASTGLVVDVCYENATITPSDKRKLPVLAFRADMDALPIEELNKHLPYCSTQTKSRKEQRKRKKRKSTTPPSTSPMKTEMVDELSADPSNGIASTGTCDTPDMDMDTPALNQLPEPTTITTSTVGAPPPVNDTTDEQEGETQTVPAAAHMCGHDGHMVMVLGLCAMVVRSAHLLPKDTFVRFVFQPAEEGPGGAKKMIEDGALTDVDEIYGLHNAPFPLYSVHVRPGPVMAHEVEFSIDIHGIGGHGSAPQQCVDPILAGAAVVQSLQSVVSRSLSPMDTAVVSVTQFRGGDANNVIPSRAYLAGTIRDFDLQIADKIKDRVAKLVHSTCAGYGATANVHFLDGYAPVINPHEETRQVQQVAMDIGLYVSEQGLPLMASEDFSYFLQERKGCYFFLGTKEEGDPDKFRALHSNQFDFNDKAIPLGIRMFLGILQSRFGCELYSAEELQAFQVAMERISLNVSVV</sequence>
<dbReference type="AlphaFoldDB" id="A0A8T1WDM3"/>
<comment type="caution">
    <text evidence="3">The sequence shown here is derived from an EMBL/GenBank/DDBJ whole genome shotgun (WGS) entry which is preliminary data.</text>
</comment>
<evidence type="ECO:0000313" key="4">
    <source>
        <dbReference type="Proteomes" id="UP000693981"/>
    </source>
</evidence>
<evidence type="ECO:0000259" key="2">
    <source>
        <dbReference type="Pfam" id="PF07687"/>
    </source>
</evidence>
<dbReference type="GO" id="GO:0016787">
    <property type="term" value="F:hydrolase activity"/>
    <property type="evidence" value="ECO:0007669"/>
    <property type="project" value="InterPro"/>
</dbReference>
<feature type="region of interest" description="Disordered" evidence="1">
    <location>
        <begin position="323"/>
        <end position="354"/>
    </location>
</feature>
<feature type="region of interest" description="Disordered" evidence="1">
    <location>
        <begin position="1"/>
        <end position="22"/>
    </location>
</feature>
<dbReference type="PANTHER" id="PTHR11014:SF63">
    <property type="entry name" value="METALLOPEPTIDASE, PUTATIVE (AFU_ORTHOLOGUE AFUA_6G09600)-RELATED"/>
    <property type="match status" value="1"/>
</dbReference>
<accession>A0A8T1WDM3</accession>
<feature type="domain" description="Peptidase M20 dimerisation" evidence="2">
    <location>
        <begin position="510"/>
        <end position="605"/>
    </location>
</feature>
<name>A0A8T1WDM3_9STRA</name>
<dbReference type="Proteomes" id="UP000693981">
    <property type="component" value="Unassembled WGS sequence"/>
</dbReference>
<evidence type="ECO:0000256" key="1">
    <source>
        <dbReference type="SAM" id="MobiDB-lite"/>
    </source>
</evidence>
<feature type="compositionally biased region" description="Basic residues" evidence="1">
    <location>
        <begin position="332"/>
        <end position="342"/>
    </location>
</feature>
<dbReference type="OrthoDB" id="6119954at2759"/>
<dbReference type="NCBIfam" id="TIGR01891">
    <property type="entry name" value="amidohydrolases"/>
    <property type="match status" value="1"/>
</dbReference>
<keyword evidence="4" id="KW-1185">Reference proteome</keyword>
<dbReference type="EMBL" id="JAGDFL010000342">
    <property type="protein sequence ID" value="KAG7392202.1"/>
    <property type="molecule type" value="Genomic_DNA"/>
</dbReference>
<dbReference type="InterPro" id="IPR011650">
    <property type="entry name" value="Peptidase_M20_dimer"/>
</dbReference>
<dbReference type="InterPro" id="IPR002933">
    <property type="entry name" value="Peptidase_M20"/>
</dbReference>
<dbReference type="InterPro" id="IPR017439">
    <property type="entry name" value="Amidohydrolase"/>
</dbReference>
<feature type="region of interest" description="Disordered" evidence="1">
    <location>
        <begin position="392"/>
        <end position="412"/>
    </location>
</feature>
<dbReference type="Pfam" id="PF07687">
    <property type="entry name" value="M20_dimer"/>
    <property type="match status" value="1"/>
</dbReference>
<dbReference type="Pfam" id="PF01546">
    <property type="entry name" value="Peptidase_M20"/>
    <property type="match status" value="1"/>
</dbReference>
<dbReference type="CDD" id="cd03886">
    <property type="entry name" value="M20_Acy1"/>
    <property type="match status" value="1"/>
</dbReference>
<dbReference type="PANTHER" id="PTHR11014">
    <property type="entry name" value="PEPTIDASE M20 FAMILY MEMBER"/>
    <property type="match status" value="1"/>
</dbReference>
<feature type="compositionally biased region" description="Low complexity" evidence="1">
    <location>
        <begin position="343"/>
        <end position="353"/>
    </location>
</feature>